<evidence type="ECO:0000256" key="6">
    <source>
        <dbReference type="SAM" id="Phobius"/>
    </source>
</evidence>
<evidence type="ECO:0000259" key="7">
    <source>
        <dbReference type="Pfam" id="PF00892"/>
    </source>
</evidence>
<keyword evidence="3 6" id="KW-0812">Transmembrane</keyword>
<dbReference type="KEGG" id="bur:Bcep18194_C6885"/>
<dbReference type="PATRIC" id="fig|482957.22.peg.7420"/>
<dbReference type="Pfam" id="PF00892">
    <property type="entry name" value="EamA"/>
    <property type="match status" value="2"/>
</dbReference>
<feature type="transmembrane region" description="Helical" evidence="6">
    <location>
        <begin position="139"/>
        <end position="157"/>
    </location>
</feature>
<keyword evidence="4 6" id="KW-1133">Transmembrane helix</keyword>
<evidence type="ECO:0000313" key="8">
    <source>
        <dbReference type="EMBL" id="ABB05931.1"/>
    </source>
</evidence>
<evidence type="ECO:0000256" key="3">
    <source>
        <dbReference type="ARBA" id="ARBA00022692"/>
    </source>
</evidence>
<sequence>MAFPTTPDPCQDINPSNAMNKSPFLFPFCAIALWAGNVVVSKLSASTIDPSAITFYRLLLAVALMSVFTLRPAWRNRAALVAHLPKLAVLGFLAMALFQSLSYEAAKTTSATNMAIITALVPLMTMALSSLLLGDPPSVGMIGGGVLSLAGVVYLIAEGHPTTIAARGVHTGDLLMLAASAAYALYGVLLKRWRIGALPAWQSTYVQALAALVFMVPMLLRLPAQAAWPTRASVPLILYAGVLASVVLPYLWMQGVRLLGPSRCAMFMNLLPVMTAGGAIVLLGESLKLYHLIGGGVALVGVAIAQRFPFQASASQGVRQ</sequence>
<feature type="transmembrane region" description="Helical" evidence="6">
    <location>
        <begin position="55"/>
        <end position="74"/>
    </location>
</feature>
<organism evidence="8 9">
    <name type="scientific">Burkholderia lata (strain ATCC 17760 / DSM 23089 / LMG 22485 / NCIMB 9086 / R18194 / 383)</name>
    <dbReference type="NCBI Taxonomy" id="482957"/>
    <lineage>
        <taxon>Bacteria</taxon>
        <taxon>Pseudomonadati</taxon>
        <taxon>Pseudomonadota</taxon>
        <taxon>Betaproteobacteria</taxon>
        <taxon>Burkholderiales</taxon>
        <taxon>Burkholderiaceae</taxon>
        <taxon>Burkholderia</taxon>
        <taxon>Burkholderia cepacia complex</taxon>
    </lineage>
</organism>
<dbReference type="AlphaFoldDB" id="Q39NN5"/>
<feature type="transmembrane region" description="Helical" evidence="6">
    <location>
        <begin position="232"/>
        <end position="252"/>
    </location>
</feature>
<dbReference type="EMBL" id="CP000150">
    <property type="protein sequence ID" value="ABB05931.1"/>
    <property type="molecule type" value="Genomic_DNA"/>
</dbReference>
<feature type="transmembrane region" description="Helical" evidence="6">
    <location>
        <begin position="80"/>
        <end position="98"/>
    </location>
</feature>
<keyword evidence="5 6" id="KW-0472">Membrane</keyword>
<evidence type="ECO:0000256" key="5">
    <source>
        <dbReference type="ARBA" id="ARBA00023136"/>
    </source>
</evidence>
<keyword evidence="9" id="KW-1185">Reference proteome</keyword>
<evidence type="ECO:0000256" key="1">
    <source>
        <dbReference type="ARBA" id="ARBA00004651"/>
    </source>
</evidence>
<dbReference type="InterPro" id="IPR037185">
    <property type="entry name" value="EmrE-like"/>
</dbReference>
<feature type="transmembrane region" description="Helical" evidence="6">
    <location>
        <begin position="110"/>
        <end position="133"/>
    </location>
</feature>
<keyword evidence="2" id="KW-1003">Cell membrane</keyword>
<dbReference type="InterPro" id="IPR051258">
    <property type="entry name" value="Diverse_Substrate_Transporter"/>
</dbReference>
<gene>
    <name evidence="8" type="ordered locus">Bcep18194_C6885</name>
</gene>
<reference evidence="8" key="1">
    <citation type="submission" date="2009-01" db="EMBL/GenBank/DDBJ databases">
        <title>Complete sequence of chromosome 3 of Burkholderia sp. 383.</title>
        <authorList>
            <consortium name="US DOE Joint Genome Institute"/>
            <person name="Copeland A."/>
            <person name="Lucas S."/>
            <person name="Lapidus A."/>
            <person name="Barry K."/>
            <person name="Detter J.C."/>
            <person name="Glavina T."/>
            <person name="Hammon N."/>
            <person name="Israni S."/>
            <person name="Pitluck S."/>
            <person name="Chain P."/>
            <person name="Malfatti S."/>
            <person name="Shin M."/>
            <person name="Vergez L."/>
            <person name="Schmutz J."/>
            <person name="Larimer F."/>
            <person name="Land M."/>
            <person name="Kyrpides N."/>
            <person name="Lykidis A."/>
            <person name="Richardson P."/>
        </authorList>
    </citation>
    <scope>NUCLEOTIDE SEQUENCE</scope>
    <source>
        <strain evidence="8">383</strain>
    </source>
</reference>
<accession>Q39NN5</accession>
<evidence type="ECO:0000256" key="4">
    <source>
        <dbReference type="ARBA" id="ARBA00022989"/>
    </source>
</evidence>
<protein>
    <recommendedName>
        <fullName evidence="7">EamA domain-containing protein</fullName>
    </recommendedName>
</protein>
<dbReference type="GO" id="GO:0005886">
    <property type="term" value="C:plasma membrane"/>
    <property type="evidence" value="ECO:0007669"/>
    <property type="project" value="UniProtKB-SubCell"/>
</dbReference>
<dbReference type="PANTHER" id="PTHR42920">
    <property type="entry name" value="OS03G0707200 PROTEIN-RELATED"/>
    <property type="match status" value="1"/>
</dbReference>
<evidence type="ECO:0000256" key="2">
    <source>
        <dbReference type="ARBA" id="ARBA00022475"/>
    </source>
</evidence>
<comment type="subcellular location">
    <subcellularLocation>
        <location evidence="1">Cell membrane</location>
        <topology evidence="1">Multi-pass membrane protein</topology>
    </subcellularLocation>
</comment>
<dbReference type="PANTHER" id="PTHR42920:SF11">
    <property type="entry name" value="INNER MEMBRANE PROTEIN YTFF"/>
    <property type="match status" value="1"/>
</dbReference>
<feature type="transmembrane region" description="Helical" evidence="6">
    <location>
        <begin position="200"/>
        <end position="220"/>
    </location>
</feature>
<feature type="domain" description="EamA" evidence="7">
    <location>
        <begin position="171"/>
        <end position="304"/>
    </location>
</feature>
<evidence type="ECO:0000313" key="9">
    <source>
        <dbReference type="Proteomes" id="UP000002705"/>
    </source>
</evidence>
<dbReference type="HOGENOM" id="CLU_033863_4_4_4"/>
<feature type="domain" description="EamA" evidence="7">
    <location>
        <begin position="25"/>
        <end position="155"/>
    </location>
</feature>
<feature type="transmembrane region" description="Helical" evidence="6">
    <location>
        <begin position="264"/>
        <end position="283"/>
    </location>
</feature>
<feature type="transmembrane region" description="Helical" evidence="6">
    <location>
        <begin position="24"/>
        <end position="43"/>
    </location>
</feature>
<dbReference type="SUPFAM" id="SSF103481">
    <property type="entry name" value="Multidrug resistance efflux transporter EmrE"/>
    <property type="match status" value="2"/>
</dbReference>
<name>Q39NN5_BURL3</name>
<dbReference type="InterPro" id="IPR000620">
    <property type="entry name" value="EamA_dom"/>
</dbReference>
<feature type="transmembrane region" description="Helical" evidence="6">
    <location>
        <begin position="289"/>
        <end position="310"/>
    </location>
</feature>
<proteinExistence type="predicted"/>
<dbReference type="Proteomes" id="UP000002705">
    <property type="component" value="Chromosome 3"/>
</dbReference>